<protein>
    <submittedName>
        <fullName evidence="1">Uncharacterized protein</fullName>
    </submittedName>
</protein>
<dbReference type="AlphaFoldDB" id="Q8EVY5"/>
<dbReference type="Proteomes" id="UP000002522">
    <property type="component" value="Chromosome"/>
</dbReference>
<name>Q8EVY5_MALP2</name>
<gene>
    <name evidence="1" type="ordered locus">MYPE4240</name>
</gene>
<organism evidence="1 2">
    <name type="scientific">Malacoplasma penetrans (strain HF-2)</name>
    <name type="common">Mycoplasma penetrans</name>
    <dbReference type="NCBI Taxonomy" id="272633"/>
    <lineage>
        <taxon>Bacteria</taxon>
        <taxon>Bacillati</taxon>
        <taxon>Mycoplasmatota</taxon>
        <taxon>Mycoplasmoidales</taxon>
        <taxon>Mycoplasmoidaceae</taxon>
        <taxon>Malacoplasma</taxon>
    </lineage>
</organism>
<evidence type="ECO:0000313" key="1">
    <source>
        <dbReference type="EMBL" id="BAC44214.1"/>
    </source>
</evidence>
<dbReference type="STRING" id="272633.gene:10731540"/>
<dbReference type="EMBL" id="BA000026">
    <property type="protein sequence ID" value="BAC44214.1"/>
    <property type="molecule type" value="Genomic_DNA"/>
</dbReference>
<reference evidence="1 2" key="1">
    <citation type="journal article" date="2002" name="Nucleic Acids Res.">
        <title>The complete genomic sequence of Mycoplasma penetrans, an intracellular bacterial pathogen in humans.</title>
        <authorList>
            <person name="Sasaki Y."/>
            <person name="Ishikawa J."/>
            <person name="Yamashita A."/>
            <person name="Oshima K."/>
            <person name="Kenri T."/>
            <person name="Furuya K."/>
            <person name="Yoshino C."/>
            <person name="Horino A."/>
            <person name="Shiba T."/>
            <person name="Sasaki T."/>
            <person name="Hattori M."/>
        </authorList>
    </citation>
    <scope>NUCLEOTIDE SEQUENCE [LARGE SCALE GENOMIC DNA]</scope>
    <source>
        <strain evidence="1 2">HF-2</strain>
    </source>
</reference>
<dbReference type="eggNOG" id="ENOG5031ZH7">
    <property type="taxonomic scope" value="Bacteria"/>
</dbReference>
<dbReference type="HOGENOM" id="CLU_2260655_0_0_14"/>
<sequence length="103" mass="12479">MKIYISKINKKNDKDILFYKYKSSKKIVALAIWAELMEPRYILNKASFLRAWKLFMDSELDIVVDEVFQYEILLDYLNFFDLSKLELFLEKIWSSRYSFVIAK</sequence>
<dbReference type="InParanoid" id="Q8EVY5"/>
<proteinExistence type="predicted"/>
<keyword evidence="2" id="KW-1185">Reference proteome</keyword>
<dbReference type="RefSeq" id="WP_011077248.1">
    <property type="nucleotide sequence ID" value="NC_004432.1"/>
</dbReference>
<accession>Q8EVY5</accession>
<evidence type="ECO:0000313" key="2">
    <source>
        <dbReference type="Proteomes" id="UP000002522"/>
    </source>
</evidence>
<dbReference type="KEGG" id="mpe:MYPE4240"/>